<dbReference type="PRINTS" id="PR00344">
    <property type="entry name" value="BCTRLSENSOR"/>
</dbReference>
<dbReference type="InterPro" id="IPR004358">
    <property type="entry name" value="Sig_transdc_His_kin-like_C"/>
</dbReference>
<organism evidence="11 12">
    <name type="scientific">Cytobacillus purgationiresistens</name>
    <dbReference type="NCBI Taxonomy" id="863449"/>
    <lineage>
        <taxon>Bacteria</taxon>
        <taxon>Bacillati</taxon>
        <taxon>Bacillota</taxon>
        <taxon>Bacilli</taxon>
        <taxon>Bacillales</taxon>
        <taxon>Bacillaceae</taxon>
        <taxon>Cytobacillus</taxon>
    </lineage>
</organism>
<proteinExistence type="predicted"/>
<accession>A0ABU0ABW6</accession>
<comment type="caution">
    <text evidence="11">The sequence shown here is derived from an EMBL/GenBank/DDBJ whole genome shotgun (WGS) entry which is preliminary data.</text>
</comment>
<evidence type="ECO:0000313" key="11">
    <source>
        <dbReference type="EMBL" id="MDQ0268369.1"/>
    </source>
</evidence>
<keyword evidence="9" id="KW-0472">Membrane</keyword>
<comment type="catalytic activity">
    <reaction evidence="1">
        <text>ATP + protein L-histidine = ADP + protein N-phospho-L-histidine.</text>
        <dbReference type="EC" id="2.7.13.3"/>
    </reaction>
</comment>
<keyword evidence="5" id="KW-0547">Nucleotide-binding</keyword>
<evidence type="ECO:0000256" key="2">
    <source>
        <dbReference type="ARBA" id="ARBA00012438"/>
    </source>
</evidence>
<sequence length="410" mass="46487">MNSLILHFFIMMIIPLIRIILPKKPNDLKADYTFLLFIVFSLILTITYPVHIMDGTTFDLKLIPVFIAFFYVSINAGILMIGFIVLFKGITDPSGIFFLILNYTIFTAIFLSIRRYFLNGTFIRRLMIGLLFYIPISISRLILFMNNEQLEDVDNLLIFSLMSMITLVVTIYLIELDQLKSDLRNKLQTADKMNAISQLAASVAHEIRNPMTTVKGFMQLMQTDQNLNQKQQQYISVSLKELERTNQIISDFLTLAKPSYSLTEMIHLEEVINDVVIFMQSFAHISNVSLIASVNPNLYIKGNPNELKQLLINLIKNGIESMENGGNIEVMAVSEGEYAIVSLKDEGAGISKKQLKQIGQPYYSTKSRGTGLGLMIAFDIIKRMNGQYKITSEEGIGTSFIIMFPSVSEE</sequence>
<evidence type="ECO:0000256" key="8">
    <source>
        <dbReference type="ARBA" id="ARBA00023012"/>
    </source>
</evidence>
<name>A0ABU0ABW6_9BACI</name>
<evidence type="ECO:0000256" key="1">
    <source>
        <dbReference type="ARBA" id="ARBA00000085"/>
    </source>
</evidence>
<evidence type="ECO:0000256" key="5">
    <source>
        <dbReference type="ARBA" id="ARBA00022741"/>
    </source>
</evidence>
<evidence type="ECO:0000256" key="6">
    <source>
        <dbReference type="ARBA" id="ARBA00022777"/>
    </source>
</evidence>
<keyword evidence="7" id="KW-0067">ATP-binding</keyword>
<feature type="transmembrane region" description="Helical" evidence="9">
    <location>
        <begin position="125"/>
        <end position="144"/>
    </location>
</feature>
<dbReference type="PANTHER" id="PTHR43711:SF1">
    <property type="entry name" value="HISTIDINE KINASE 1"/>
    <property type="match status" value="1"/>
</dbReference>
<dbReference type="InterPro" id="IPR036097">
    <property type="entry name" value="HisK_dim/P_sf"/>
</dbReference>
<dbReference type="CDD" id="cd00082">
    <property type="entry name" value="HisKA"/>
    <property type="match status" value="1"/>
</dbReference>
<dbReference type="InterPro" id="IPR036890">
    <property type="entry name" value="HATPase_C_sf"/>
</dbReference>
<protein>
    <recommendedName>
        <fullName evidence="2">histidine kinase</fullName>
        <ecNumber evidence="2">2.7.13.3</ecNumber>
    </recommendedName>
</protein>
<evidence type="ECO:0000256" key="3">
    <source>
        <dbReference type="ARBA" id="ARBA00022553"/>
    </source>
</evidence>
<evidence type="ECO:0000256" key="7">
    <source>
        <dbReference type="ARBA" id="ARBA00022840"/>
    </source>
</evidence>
<dbReference type="SUPFAM" id="SSF55874">
    <property type="entry name" value="ATPase domain of HSP90 chaperone/DNA topoisomerase II/histidine kinase"/>
    <property type="match status" value="1"/>
</dbReference>
<dbReference type="PANTHER" id="PTHR43711">
    <property type="entry name" value="TWO-COMPONENT HISTIDINE KINASE"/>
    <property type="match status" value="1"/>
</dbReference>
<dbReference type="EC" id="2.7.13.3" evidence="2"/>
<gene>
    <name evidence="11" type="ORF">J2S17_000238</name>
</gene>
<dbReference type="InterPro" id="IPR003661">
    <property type="entry name" value="HisK_dim/P_dom"/>
</dbReference>
<feature type="transmembrane region" description="Helical" evidence="9">
    <location>
        <begin position="5"/>
        <end position="21"/>
    </location>
</feature>
<keyword evidence="9" id="KW-1133">Transmembrane helix</keyword>
<keyword evidence="9" id="KW-0812">Transmembrane</keyword>
<feature type="domain" description="Histidine kinase" evidence="10">
    <location>
        <begin position="202"/>
        <end position="408"/>
    </location>
</feature>
<keyword evidence="4 11" id="KW-0808">Transferase</keyword>
<dbReference type="Pfam" id="PF00512">
    <property type="entry name" value="HisKA"/>
    <property type="match status" value="1"/>
</dbReference>
<dbReference type="SMART" id="SM00388">
    <property type="entry name" value="HisKA"/>
    <property type="match status" value="1"/>
</dbReference>
<keyword evidence="3" id="KW-0597">Phosphoprotein</keyword>
<evidence type="ECO:0000259" key="10">
    <source>
        <dbReference type="PROSITE" id="PS50109"/>
    </source>
</evidence>
<feature type="transmembrane region" description="Helical" evidence="9">
    <location>
        <begin position="156"/>
        <end position="174"/>
    </location>
</feature>
<feature type="transmembrane region" description="Helical" evidence="9">
    <location>
        <begin position="62"/>
        <end position="87"/>
    </location>
</feature>
<evidence type="ECO:0000313" key="12">
    <source>
        <dbReference type="Proteomes" id="UP001238088"/>
    </source>
</evidence>
<dbReference type="Proteomes" id="UP001238088">
    <property type="component" value="Unassembled WGS sequence"/>
</dbReference>
<keyword evidence="12" id="KW-1185">Reference proteome</keyword>
<dbReference type="InterPro" id="IPR005467">
    <property type="entry name" value="His_kinase_dom"/>
</dbReference>
<reference evidence="11 12" key="1">
    <citation type="submission" date="2023-07" db="EMBL/GenBank/DDBJ databases">
        <title>Genomic Encyclopedia of Type Strains, Phase IV (KMG-IV): sequencing the most valuable type-strain genomes for metagenomic binning, comparative biology and taxonomic classification.</title>
        <authorList>
            <person name="Goeker M."/>
        </authorList>
    </citation>
    <scope>NUCLEOTIDE SEQUENCE [LARGE SCALE GENOMIC DNA]</scope>
    <source>
        <strain evidence="11 12">DSM 23494</strain>
    </source>
</reference>
<dbReference type="Gene3D" id="3.30.565.10">
    <property type="entry name" value="Histidine kinase-like ATPase, C-terminal domain"/>
    <property type="match status" value="1"/>
</dbReference>
<dbReference type="EMBL" id="JAUSUB010000001">
    <property type="protein sequence ID" value="MDQ0268369.1"/>
    <property type="molecule type" value="Genomic_DNA"/>
</dbReference>
<dbReference type="InterPro" id="IPR003594">
    <property type="entry name" value="HATPase_dom"/>
</dbReference>
<evidence type="ECO:0000256" key="4">
    <source>
        <dbReference type="ARBA" id="ARBA00022679"/>
    </source>
</evidence>
<dbReference type="PROSITE" id="PS50109">
    <property type="entry name" value="HIS_KIN"/>
    <property type="match status" value="1"/>
</dbReference>
<feature type="transmembrane region" description="Helical" evidence="9">
    <location>
        <begin position="33"/>
        <end position="50"/>
    </location>
</feature>
<dbReference type="Pfam" id="PF02518">
    <property type="entry name" value="HATPase_c"/>
    <property type="match status" value="1"/>
</dbReference>
<dbReference type="SMART" id="SM00387">
    <property type="entry name" value="HATPase_c"/>
    <property type="match status" value="1"/>
</dbReference>
<feature type="transmembrane region" description="Helical" evidence="9">
    <location>
        <begin position="93"/>
        <end position="113"/>
    </location>
</feature>
<dbReference type="GO" id="GO:0004673">
    <property type="term" value="F:protein histidine kinase activity"/>
    <property type="evidence" value="ECO:0007669"/>
    <property type="project" value="UniProtKB-EC"/>
</dbReference>
<dbReference type="SUPFAM" id="SSF47384">
    <property type="entry name" value="Homodimeric domain of signal transducing histidine kinase"/>
    <property type="match status" value="1"/>
</dbReference>
<keyword evidence="8" id="KW-0902">Two-component regulatory system</keyword>
<evidence type="ECO:0000256" key="9">
    <source>
        <dbReference type="SAM" id="Phobius"/>
    </source>
</evidence>
<dbReference type="Gene3D" id="1.10.287.130">
    <property type="match status" value="1"/>
</dbReference>
<dbReference type="InterPro" id="IPR050736">
    <property type="entry name" value="Sensor_HK_Regulatory"/>
</dbReference>
<keyword evidence="6 11" id="KW-0418">Kinase</keyword>